<dbReference type="AlphaFoldDB" id="A0A024G618"/>
<reference evidence="1 2" key="1">
    <citation type="submission" date="2012-05" db="EMBL/GenBank/DDBJ databases">
        <title>Recombination and specialization in a pathogen metapopulation.</title>
        <authorList>
            <person name="Gardiner A."/>
            <person name="Kemen E."/>
            <person name="Schultz-Larsen T."/>
            <person name="MacLean D."/>
            <person name="Van Oosterhout C."/>
            <person name="Jones J.D.G."/>
        </authorList>
    </citation>
    <scope>NUCLEOTIDE SEQUENCE [LARGE SCALE GENOMIC DNA]</scope>
    <source>
        <strain evidence="1 2">Ac Nc2</strain>
    </source>
</reference>
<organism evidence="1 2">
    <name type="scientific">Albugo candida</name>
    <dbReference type="NCBI Taxonomy" id="65357"/>
    <lineage>
        <taxon>Eukaryota</taxon>
        <taxon>Sar</taxon>
        <taxon>Stramenopiles</taxon>
        <taxon>Oomycota</taxon>
        <taxon>Peronosporomycetes</taxon>
        <taxon>Albuginales</taxon>
        <taxon>Albuginaceae</taxon>
        <taxon>Albugo</taxon>
    </lineage>
</organism>
<comment type="caution">
    <text evidence="1">The sequence shown here is derived from an EMBL/GenBank/DDBJ whole genome shotgun (WGS) entry which is preliminary data.</text>
</comment>
<dbReference type="InParanoid" id="A0A024G618"/>
<dbReference type="Proteomes" id="UP000053237">
    <property type="component" value="Unassembled WGS sequence"/>
</dbReference>
<accession>A0A024G618</accession>
<keyword evidence="2" id="KW-1185">Reference proteome</keyword>
<dbReference type="EMBL" id="CAIX01000024">
    <property type="protein sequence ID" value="CCI41760.1"/>
    <property type="molecule type" value="Genomic_DNA"/>
</dbReference>
<gene>
    <name evidence="1" type="ORF">BN9_025440</name>
</gene>
<sequence length="159" mass="18200">MAYTISCDHENSPILSSRCVHCAKHPFVSTFYGVLQKDGPHHNTQTGESEVPFSLFETSFSSALLSKQSMNKFQPIPAQETIVTSNRKNSIFKRIGYGCISFLYTIPSLLQAYRRFDKFEQVFLRYHSSRPGCDQLTQIDTMFFCQTSNGWSGKKLLQY</sequence>
<protein>
    <submittedName>
        <fullName evidence="1">Uncharacterized protein</fullName>
    </submittedName>
</protein>
<name>A0A024G618_9STRA</name>
<evidence type="ECO:0000313" key="2">
    <source>
        <dbReference type="Proteomes" id="UP000053237"/>
    </source>
</evidence>
<evidence type="ECO:0000313" key="1">
    <source>
        <dbReference type="EMBL" id="CCI41760.1"/>
    </source>
</evidence>
<proteinExistence type="predicted"/>